<keyword evidence="1" id="KW-0560">Oxidoreductase</keyword>
<dbReference type="SUPFAM" id="SSF48264">
    <property type="entry name" value="Cytochrome P450"/>
    <property type="match status" value="1"/>
</dbReference>
<evidence type="ECO:0000256" key="1">
    <source>
        <dbReference type="ARBA" id="ARBA00023033"/>
    </source>
</evidence>
<evidence type="ECO:0000313" key="2">
    <source>
        <dbReference type="EMBL" id="ODM87199.1"/>
    </source>
</evidence>
<sequence length="62" mass="7403">MDMFVCELLRKFPPVGRIERICVIEYHEPESGLKVPRRSYAFAPIQAIHNDPQYYEYQRNST</sequence>
<dbReference type="Proteomes" id="UP000094527">
    <property type="component" value="Unassembled WGS sequence"/>
</dbReference>
<dbReference type="GO" id="GO:0005506">
    <property type="term" value="F:iron ion binding"/>
    <property type="evidence" value="ECO:0007669"/>
    <property type="project" value="InterPro"/>
</dbReference>
<dbReference type="OrthoDB" id="2789670at2759"/>
<dbReference type="GO" id="GO:0004497">
    <property type="term" value="F:monooxygenase activity"/>
    <property type="evidence" value="ECO:0007669"/>
    <property type="project" value="UniProtKB-KW"/>
</dbReference>
<feature type="non-terminal residue" evidence="2">
    <location>
        <position position="62"/>
    </location>
</feature>
<protein>
    <submittedName>
        <fullName evidence="2">Cytochrome P450 6k1</fullName>
    </submittedName>
</protein>
<dbReference type="Gene3D" id="1.10.630.10">
    <property type="entry name" value="Cytochrome P450"/>
    <property type="match status" value="1"/>
</dbReference>
<evidence type="ECO:0000313" key="3">
    <source>
        <dbReference type="Proteomes" id="UP000094527"/>
    </source>
</evidence>
<dbReference type="InterPro" id="IPR036396">
    <property type="entry name" value="Cyt_P450_sf"/>
</dbReference>
<proteinExistence type="predicted"/>
<name>A0A1D2M2K1_ORCCI</name>
<comment type="caution">
    <text evidence="2">The sequence shown here is derived from an EMBL/GenBank/DDBJ whole genome shotgun (WGS) entry which is preliminary data.</text>
</comment>
<dbReference type="GO" id="GO:0016705">
    <property type="term" value="F:oxidoreductase activity, acting on paired donors, with incorporation or reduction of molecular oxygen"/>
    <property type="evidence" value="ECO:0007669"/>
    <property type="project" value="InterPro"/>
</dbReference>
<dbReference type="AlphaFoldDB" id="A0A1D2M2K1"/>
<dbReference type="GO" id="GO:0020037">
    <property type="term" value="F:heme binding"/>
    <property type="evidence" value="ECO:0007669"/>
    <property type="project" value="InterPro"/>
</dbReference>
<gene>
    <name evidence="2" type="ORF">Ocin01_19483</name>
</gene>
<dbReference type="EMBL" id="LJIJ01005916">
    <property type="protein sequence ID" value="ODM87199.1"/>
    <property type="molecule type" value="Genomic_DNA"/>
</dbReference>
<keyword evidence="1" id="KW-0503">Monooxygenase</keyword>
<accession>A0A1D2M2K1</accession>
<reference evidence="2 3" key="1">
    <citation type="journal article" date="2016" name="Genome Biol. Evol.">
        <title>Gene Family Evolution Reflects Adaptation to Soil Environmental Stressors in the Genome of the Collembolan Orchesella cincta.</title>
        <authorList>
            <person name="Faddeeva-Vakhrusheva A."/>
            <person name="Derks M.F."/>
            <person name="Anvar S.Y."/>
            <person name="Agamennone V."/>
            <person name="Suring W."/>
            <person name="Smit S."/>
            <person name="van Straalen N.M."/>
            <person name="Roelofs D."/>
        </authorList>
    </citation>
    <scope>NUCLEOTIDE SEQUENCE [LARGE SCALE GENOMIC DNA]</scope>
    <source>
        <tissue evidence="2">Mixed pool</tissue>
    </source>
</reference>
<keyword evidence="3" id="KW-1185">Reference proteome</keyword>
<organism evidence="2 3">
    <name type="scientific">Orchesella cincta</name>
    <name type="common">Springtail</name>
    <name type="synonym">Podura cincta</name>
    <dbReference type="NCBI Taxonomy" id="48709"/>
    <lineage>
        <taxon>Eukaryota</taxon>
        <taxon>Metazoa</taxon>
        <taxon>Ecdysozoa</taxon>
        <taxon>Arthropoda</taxon>
        <taxon>Hexapoda</taxon>
        <taxon>Collembola</taxon>
        <taxon>Entomobryomorpha</taxon>
        <taxon>Entomobryoidea</taxon>
        <taxon>Orchesellidae</taxon>
        <taxon>Orchesellinae</taxon>
        <taxon>Orchesella</taxon>
    </lineage>
</organism>